<comment type="caution">
    <text evidence="2">The sequence shown here is derived from an EMBL/GenBank/DDBJ whole genome shotgun (WGS) entry which is preliminary data.</text>
</comment>
<name>A0A1Y5F934_9BACT</name>
<dbReference type="SUPFAM" id="SSF69118">
    <property type="entry name" value="AhpD-like"/>
    <property type="match status" value="1"/>
</dbReference>
<accession>A0A1Y5F934</accession>
<dbReference type="InterPro" id="IPR004675">
    <property type="entry name" value="AhpD_core"/>
</dbReference>
<organism evidence="2 3">
    <name type="scientific">Halobacteriovorax marinus</name>
    <dbReference type="NCBI Taxonomy" id="97084"/>
    <lineage>
        <taxon>Bacteria</taxon>
        <taxon>Pseudomonadati</taxon>
        <taxon>Bdellovibrionota</taxon>
        <taxon>Bacteriovoracia</taxon>
        <taxon>Bacteriovoracales</taxon>
        <taxon>Halobacteriovoraceae</taxon>
        <taxon>Halobacteriovorax</taxon>
    </lineage>
</organism>
<reference evidence="3" key="1">
    <citation type="journal article" date="2017" name="Proc. Natl. Acad. Sci. U.S.A.">
        <title>Simulation of Deepwater Horizon oil plume reveals substrate specialization within a complex community of hydrocarbon-degraders.</title>
        <authorList>
            <person name="Hu P."/>
            <person name="Dubinsky E.A."/>
            <person name="Probst A.J."/>
            <person name="Wang J."/>
            <person name="Sieber C.M.K."/>
            <person name="Tom L.M."/>
            <person name="Gardinali P."/>
            <person name="Banfield J.F."/>
            <person name="Atlas R.M."/>
            <person name="Andersen G.L."/>
        </authorList>
    </citation>
    <scope>NUCLEOTIDE SEQUENCE [LARGE SCALE GENOMIC DNA]</scope>
</reference>
<gene>
    <name evidence="2" type="ORF">A9Q84_14890</name>
</gene>
<dbReference type="InterPro" id="IPR029032">
    <property type="entry name" value="AhpD-like"/>
</dbReference>
<evidence type="ECO:0000259" key="1">
    <source>
        <dbReference type="Pfam" id="PF02627"/>
    </source>
</evidence>
<evidence type="ECO:0000313" key="2">
    <source>
        <dbReference type="EMBL" id="OUR95785.1"/>
    </source>
</evidence>
<dbReference type="Gene3D" id="1.20.1290.10">
    <property type="entry name" value="AhpD-like"/>
    <property type="match status" value="1"/>
</dbReference>
<protein>
    <submittedName>
        <fullName evidence="2">Carboxymuconolactone decarboxylase</fullName>
    </submittedName>
</protein>
<sequence>MTQRLNYFQASPNAFKPMMEMEKYIASCYKTKKTLDHKLIELVKIRVSQINGCAYCIDMHTKDARAFSEDEQRIFALSAWREAPFYTDQERAALEWAEVNTLISTLKVTDDLFDRMKTFFTDEQLVDLTMVVTQINAWNRIALSFKPEVGSYTPGDFDV</sequence>
<dbReference type="GO" id="GO:0051920">
    <property type="term" value="F:peroxiredoxin activity"/>
    <property type="evidence" value="ECO:0007669"/>
    <property type="project" value="InterPro"/>
</dbReference>
<proteinExistence type="predicted"/>
<dbReference type="InterPro" id="IPR003779">
    <property type="entry name" value="CMD-like"/>
</dbReference>
<dbReference type="Proteomes" id="UP000196531">
    <property type="component" value="Unassembled WGS sequence"/>
</dbReference>
<feature type="domain" description="Carboxymuconolactone decarboxylase-like" evidence="1">
    <location>
        <begin position="13"/>
        <end position="98"/>
    </location>
</feature>
<dbReference type="PANTHER" id="PTHR34846">
    <property type="entry name" value="4-CARBOXYMUCONOLACTONE DECARBOXYLASE FAMILY PROTEIN (AFU_ORTHOLOGUE AFUA_6G11590)"/>
    <property type="match status" value="1"/>
</dbReference>
<dbReference type="PANTHER" id="PTHR34846:SF10">
    <property type="entry name" value="CYTOPLASMIC PROTEIN"/>
    <property type="match status" value="1"/>
</dbReference>
<evidence type="ECO:0000313" key="3">
    <source>
        <dbReference type="Proteomes" id="UP000196531"/>
    </source>
</evidence>
<dbReference type="EMBL" id="MAAO01000007">
    <property type="protein sequence ID" value="OUR95785.1"/>
    <property type="molecule type" value="Genomic_DNA"/>
</dbReference>
<dbReference type="Pfam" id="PF02627">
    <property type="entry name" value="CMD"/>
    <property type="match status" value="1"/>
</dbReference>
<dbReference type="AlphaFoldDB" id="A0A1Y5F934"/>
<dbReference type="NCBIfam" id="TIGR00778">
    <property type="entry name" value="ahpD_dom"/>
    <property type="match status" value="1"/>
</dbReference>